<sequence length="415" mass="45828">MDTKKLLAVLVSVAMCGAAFAGCGNNADSSKAESKAESSSSQVEKMPETDEEWTQAMYDKAMVSYGNTSMMQNVIKKAQSGEKVTVAYLGGSITEGISAGAEGCYAKLTCDYFAQKFGTGDNVQYVNAGLSGTPSKLGILRLDRDVLAYEPDICFIEFAVNDGTEADYQNAYESIVRTLLQKNITPVLLFSVTENDHSAQDYMKQIGEFYHLPMISYCDALRYLFANNRMTWKDFSDDQSHPNTEGHKLVASMVDYYFDTVMDVAPEGDYVMPTDTVFSPREVDAHMYEGDSLTPTSLGSWKEGSSVASFTNGWTYDNTGDNSPIVFEFKDKKFLYMIYKEVKQGEFGKLHVKVTADGEVYDESDYDTISPSGWGNAQIQNIAMMPEATNYTVEISMAAGDEDKQGEVLAFGYTE</sequence>
<dbReference type="PROSITE" id="PS51257">
    <property type="entry name" value="PROKAR_LIPOPROTEIN"/>
    <property type="match status" value="1"/>
</dbReference>
<feature type="chain" id="PRO_5042058462" evidence="2">
    <location>
        <begin position="22"/>
        <end position="415"/>
    </location>
</feature>
<evidence type="ECO:0000313" key="5">
    <source>
        <dbReference type="Proteomes" id="UP001208131"/>
    </source>
</evidence>
<dbReference type="SUPFAM" id="SSF52266">
    <property type="entry name" value="SGNH hydrolase"/>
    <property type="match status" value="1"/>
</dbReference>
<dbReference type="Pfam" id="PF13472">
    <property type="entry name" value="Lipase_GDSL_2"/>
    <property type="match status" value="1"/>
</dbReference>
<dbReference type="PANTHER" id="PTHR34407:SF1">
    <property type="entry name" value="SGNH HYDROLASE-TYPE ESTERASE DOMAIN-CONTAINING PROTEIN"/>
    <property type="match status" value="1"/>
</dbReference>
<dbReference type="InterPro" id="IPR036514">
    <property type="entry name" value="SGNH_hydro_sf"/>
</dbReference>
<feature type="signal peptide" evidence="2">
    <location>
        <begin position="1"/>
        <end position="21"/>
    </location>
</feature>
<dbReference type="CDD" id="cd00229">
    <property type="entry name" value="SGNH_hydrolase"/>
    <property type="match status" value="1"/>
</dbReference>
<keyword evidence="5" id="KW-1185">Reference proteome</keyword>
<dbReference type="AlphaFoldDB" id="A0AAE3IIN2"/>
<keyword evidence="2" id="KW-0732">Signal</keyword>
<feature type="region of interest" description="Disordered" evidence="1">
    <location>
        <begin position="26"/>
        <end position="50"/>
    </location>
</feature>
<dbReference type="PANTHER" id="PTHR34407">
    <property type="entry name" value="EXPRESSED PROTEIN"/>
    <property type="match status" value="1"/>
</dbReference>
<keyword evidence="4" id="KW-0378">Hydrolase</keyword>
<dbReference type="Gene3D" id="3.40.50.1110">
    <property type="entry name" value="SGNH hydrolase"/>
    <property type="match status" value="1"/>
</dbReference>
<dbReference type="InterPro" id="IPR013830">
    <property type="entry name" value="SGNH_hydro"/>
</dbReference>
<dbReference type="EMBL" id="JAOQJZ010000007">
    <property type="protein sequence ID" value="MCU6705861.1"/>
    <property type="molecule type" value="Genomic_DNA"/>
</dbReference>
<evidence type="ECO:0000256" key="1">
    <source>
        <dbReference type="SAM" id="MobiDB-lite"/>
    </source>
</evidence>
<evidence type="ECO:0000256" key="2">
    <source>
        <dbReference type="SAM" id="SignalP"/>
    </source>
</evidence>
<dbReference type="RefSeq" id="WP_267301087.1">
    <property type="nucleotide sequence ID" value="NZ_JAOQJZ010000007.1"/>
</dbReference>
<protein>
    <submittedName>
        <fullName evidence="4">SGNH/GDSL hydrolase family protein</fullName>
    </submittedName>
</protein>
<evidence type="ECO:0000313" key="4">
    <source>
        <dbReference type="EMBL" id="MCU6705861.1"/>
    </source>
</evidence>
<name>A0AAE3IIN2_9FIRM</name>
<feature type="domain" description="SGNH hydrolase-type esterase" evidence="3">
    <location>
        <begin position="89"/>
        <end position="249"/>
    </location>
</feature>
<organism evidence="4 5">
    <name type="scientific">Hominimerdicola aceti</name>
    <dbReference type="NCBI Taxonomy" id="2981726"/>
    <lineage>
        <taxon>Bacteria</taxon>
        <taxon>Bacillati</taxon>
        <taxon>Bacillota</taxon>
        <taxon>Clostridia</taxon>
        <taxon>Eubacteriales</taxon>
        <taxon>Oscillospiraceae</taxon>
        <taxon>Hominimerdicola</taxon>
    </lineage>
</organism>
<proteinExistence type="predicted"/>
<evidence type="ECO:0000259" key="3">
    <source>
        <dbReference type="Pfam" id="PF13472"/>
    </source>
</evidence>
<reference evidence="4 5" key="1">
    <citation type="journal article" date="2021" name="ISME Commun">
        <title>Automated analysis of genomic sequences facilitates high-throughput and comprehensive description of bacteria.</title>
        <authorList>
            <person name="Hitch T.C.A."/>
        </authorList>
    </citation>
    <scope>NUCLEOTIDE SEQUENCE [LARGE SCALE GENOMIC DNA]</scope>
    <source>
        <strain evidence="4 5">Sanger_31</strain>
    </source>
</reference>
<comment type="caution">
    <text evidence="4">The sequence shown here is derived from an EMBL/GenBank/DDBJ whole genome shotgun (WGS) entry which is preliminary data.</text>
</comment>
<gene>
    <name evidence="4" type="ORF">OCV57_07980</name>
</gene>
<dbReference type="GO" id="GO:0016787">
    <property type="term" value="F:hydrolase activity"/>
    <property type="evidence" value="ECO:0007669"/>
    <property type="project" value="UniProtKB-KW"/>
</dbReference>
<dbReference type="Proteomes" id="UP001208131">
    <property type="component" value="Unassembled WGS sequence"/>
</dbReference>
<accession>A0AAE3IIN2</accession>